<evidence type="ECO:0000256" key="1">
    <source>
        <dbReference type="SAM" id="Phobius"/>
    </source>
</evidence>
<dbReference type="Proteomes" id="UP000270219">
    <property type="component" value="Unassembled WGS sequence"/>
</dbReference>
<keyword evidence="1" id="KW-0812">Transmembrane</keyword>
<name>A0A498D4I4_9BACI</name>
<dbReference type="AlphaFoldDB" id="A0A498D4I4"/>
<proteinExistence type="predicted"/>
<dbReference type="OrthoDB" id="2428268at2"/>
<evidence type="ECO:0000313" key="2">
    <source>
        <dbReference type="EMBL" id="RLL40595.1"/>
    </source>
</evidence>
<dbReference type="RefSeq" id="WP_121524947.1">
    <property type="nucleotide sequence ID" value="NZ_RCHR01000011.1"/>
</dbReference>
<feature type="transmembrane region" description="Helical" evidence="1">
    <location>
        <begin position="37"/>
        <end position="54"/>
    </location>
</feature>
<comment type="caution">
    <text evidence="2">The sequence shown here is derived from an EMBL/GenBank/DDBJ whole genome shotgun (WGS) entry which is preliminary data.</text>
</comment>
<evidence type="ECO:0000313" key="3">
    <source>
        <dbReference type="Proteomes" id="UP000270219"/>
    </source>
</evidence>
<protein>
    <submittedName>
        <fullName evidence="2">Uncharacterized protein</fullName>
    </submittedName>
</protein>
<gene>
    <name evidence="2" type="ORF">D8M04_18790</name>
</gene>
<feature type="transmembrane region" description="Helical" evidence="1">
    <location>
        <begin position="7"/>
        <end position="25"/>
    </location>
</feature>
<dbReference type="EMBL" id="RCHR01000011">
    <property type="protein sequence ID" value="RLL40595.1"/>
    <property type="molecule type" value="Genomic_DNA"/>
</dbReference>
<organism evidence="2 3">
    <name type="scientific">Oceanobacillus piezotolerans</name>
    <dbReference type="NCBI Taxonomy" id="2448030"/>
    <lineage>
        <taxon>Bacteria</taxon>
        <taxon>Bacillati</taxon>
        <taxon>Bacillota</taxon>
        <taxon>Bacilli</taxon>
        <taxon>Bacillales</taxon>
        <taxon>Bacillaceae</taxon>
        <taxon>Oceanobacillus</taxon>
    </lineage>
</organism>
<keyword evidence="1" id="KW-1133">Transmembrane helix</keyword>
<keyword evidence="1" id="KW-0472">Membrane</keyword>
<feature type="transmembrane region" description="Helical" evidence="1">
    <location>
        <begin position="75"/>
        <end position="98"/>
    </location>
</feature>
<keyword evidence="3" id="KW-1185">Reference proteome</keyword>
<sequence length="99" mass="11030">MRTSLELFRIIIIFMVLGALGWGVIGNVYTINETTESYSWLSGIAIFILLFVLYRNKLQFSGWYKGKGKAKLPKSVTGTLILSSILLIILPFAISSLLS</sequence>
<accession>A0A498D4I4</accession>
<reference evidence="2 3" key="1">
    <citation type="submission" date="2018-10" db="EMBL/GenBank/DDBJ databases">
        <title>Oceanobacillus sp. YLB-02 draft genome.</title>
        <authorList>
            <person name="Yu L."/>
        </authorList>
    </citation>
    <scope>NUCLEOTIDE SEQUENCE [LARGE SCALE GENOMIC DNA]</scope>
    <source>
        <strain evidence="2 3">YLB-02</strain>
    </source>
</reference>